<dbReference type="GO" id="GO:0017148">
    <property type="term" value="P:negative regulation of translation"/>
    <property type="evidence" value="ECO:0007669"/>
    <property type="project" value="UniProtKB-UniRule"/>
</dbReference>
<dbReference type="PANTHER" id="PTHR21043:SF0">
    <property type="entry name" value="MITOCHONDRIAL ASSEMBLY OF RIBOSOMAL LARGE SUBUNIT PROTEIN 1"/>
    <property type="match status" value="1"/>
</dbReference>
<keyword evidence="4" id="KW-1185">Reference proteome</keyword>
<comment type="similarity">
    <text evidence="1 2">Belongs to the Iojap/RsfS family.</text>
</comment>
<sequence>MNSEALLEKMVEACDDKRAEDIMTFDVKETSTVTDYYIICHGNSGRQVQTIADEIKDQAKDLDIDPVVEGYQEGKWILCDLNHVIVHVFHGPEREYYNLERLFKNGEHIDRRQ</sequence>
<dbReference type="STRING" id="576118.SAMN05216216_1325"/>
<dbReference type="EMBL" id="FNFY01000032">
    <property type="protein sequence ID" value="SDL22563.1"/>
    <property type="molecule type" value="Genomic_DNA"/>
</dbReference>
<protein>
    <recommendedName>
        <fullName evidence="2">Ribosomal silencing factor RsfS</fullName>
    </recommendedName>
</protein>
<dbReference type="Proteomes" id="UP000199008">
    <property type="component" value="Unassembled WGS sequence"/>
</dbReference>
<dbReference type="Pfam" id="PF02410">
    <property type="entry name" value="RsfS"/>
    <property type="match status" value="1"/>
</dbReference>
<dbReference type="GO" id="GO:0043023">
    <property type="term" value="F:ribosomal large subunit binding"/>
    <property type="evidence" value="ECO:0007669"/>
    <property type="project" value="TreeGrafter"/>
</dbReference>
<dbReference type="OrthoDB" id="9793681at2"/>
<dbReference type="InterPro" id="IPR004394">
    <property type="entry name" value="Iojap/RsfS/C7orf30"/>
</dbReference>
<reference evidence="4" key="1">
    <citation type="submission" date="2016-10" db="EMBL/GenBank/DDBJ databases">
        <authorList>
            <person name="Varghese N."/>
            <person name="Submissions S."/>
        </authorList>
    </citation>
    <scope>NUCLEOTIDE SEQUENCE [LARGE SCALE GENOMIC DNA]</scope>
    <source>
        <strain evidence="4">CGMCC 1.8895</strain>
    </source>
</reference>
<comment type="subcellular location">
    <subcellularLocation>
        <location evidence="2">Cytoplasm</location>
    </subcellularLocation>
</comment>
<dbReference type="NCBIfam" id="TIGR00090">
    <property type="entry name" value="rsfS_iojap_ybeB"/>
    <property type="match status" value="1"/>
</dbReference>
<dbReference type="AlphaFoldDB" id="A0A1G9ICK6"/>
<name>A0A1G9ICK6_9BACL</name>
<dbReference type="RefSeq" id="WP_092987875.1">
    <property type="nucleotide sequence ID" value="NZ_FNFY01000032.1"/>
</dbReference>
<dbReference type="Gene3D" id="3.30.460.10">
    <property type="entry name" value="Beta Polymerase, domain 2"/>
    <property type="match status" value="1"/>
</dbReference>
<evidence type="ECO:0000256" key="2">
    <source>
        <dbReference type="HAMAP-Rule" id="MF_01477"/>
    </source>
</evidence>
<dbReference type="PANTHER" id="PTHR21043">
    <property type="entry name" value="IOJAP SUPERFAMILY ORTHOLOG"/>
    <property type="match status" value="1"/>
</dbReference>
<dbReference type="GO" id="GO:0005737">
    <property type="term" value="C:cytoplasm"/>
    <property type="evidence" value="ECO:0007669"/>
    <property type="project" value="UniProtKB-SubCell"/>
</dbReference>
<dbReference type="GO" id="GO:0042256">
    <property type="term" value="P:cytosolic ribosome assembly"/>
    <property type="evidence" value="ECO:0007669"/>
    <property type="project" value="UniProtKB-UniRule"/>
</dbReference>
<keyword evidence="2" id="KW-0963">Cytoplasm</keyword>
<comment type="subunit">
    <text evidence="2">Interacts with ribosomal protein uL14 (rplN).</text>
</comment>
<keyword evidence="2" id="KW-0678">Repressor</keyword>
<gene>
    <name evidence="2" type="primary">rsfS</name>
    <name evidence="3" type="ORF">SAMN05216216_1325</name>
</gene>
<proteinExistence type="inferred from homology"/>
<dbReference type="SUPFAM" id="SSF81301">
    <property type="entry name" value="Nucleotidyltransferase"/>
    <property type="match status" value="1"/>
</dbReference>
<evidence type="ECO:0000256" key="1">
    <source>
        <dbReference type="ARBA" id="ARBA00010574"/>
    </source>
</evidence>
<comment type="function">
    <text evidence="2">Functions as a ribosomal silencing factor. Interacts with ribosomal protein uL14 (rplN), blocking formation of intersubunit bridge B8. Prevents association of the 30S and 50S ribosomal subunits and the formation of functional ribosomes, thus repressing translation.</text>
</comment>
<accession>A0A1G9ICK6</accession>
<evidence type="ECO:0000313" key="3">
    <source>
        <dbReference type="EMBL" id="SDL22563.1"/>
    </source>
</evidence>
<evidence type="ECO:0000313" key="4">
    <source>
        <dbReference type="Proteomes" id="UP000199008"/>
    </source>
</evidence>
<keyword evidence="2" id="KW-0810">Translation regulation</keyword>
<dbReference type="GO" id="GO:0090071">
    <property type="term" value="P:negative regulation of ribosome biogenesis"/>
    <property type="evidence" value="ECO:0007669"/>
    <property type="project" value="UniProtKB-UniRule"/>
</dbReference>
<dbReference type="HAMAP" id="MF_01477">
    <property type="entry name" value="Iojap_RsfS"/>
    <property type="match status" value="1"/>
</dbReference>
<dbReference type="InterPro" id="IPR043519">
    <property type="entry name" value="NT_sf"/>
</dbReference>
<organism evidence="3 4">
    <name type="scientific">Lacicoccus qingdaonensis</name>
    <dbReference type="NCBI Taxonomy" id="576118"/>
    <lineage>
        <taxon>Bacteria</taxon>
        <taxon>Bacillati</taxon>
        <taxon>Bacillota</taxon>
        <taxon>Bacilli</taxon>
        <taxon>Bacillales</taxon>
        <taxon>Salinicoccaceae</taxon>
        <taxon>Lacicoccus</taxon>
    </lineage>
</organism>